<protein>
    <submittedName>
        <fullName evidence="1">Uncharacterized protein</fullName>
    </submittedName>
</protein>
<organism evidence="1 2">
    <name type="scientific">Paramecium pentaurelia</name>
    <dbReference type="NCBI Taxonomy" id="43138"/>
    <lineage>
        <taxon>Eukaryota</taxon>
        <taxon>Sar</taxon>
        <taxon>Alveolata</taxon>
        <taxon>Ciliophora</taxon>
        <taxon>Intramacronucleata</taxon>
        <taxon>Oligohymenophorea</taxon>
        <taxon>Peniculida</taxon>
        <taxon>Parameciidae</taxon>
        <taxon>Paramecium</taxon>
    </lineage>
</organism>
<evidence type="ECO:0000313" key="1">
    <source>
        <dbReference type="EMBL" id="CAD8202830.1"/>
    </source>
</evidence>
<dbReference type="Proteomes" id="UP000689195">
    <property type="component" value="Unassembled WGS sequence"/>
</dbReference>
<accession>A0A8S1XNL6</accession>
<comment type="caution">
    <text evidence="1">The sequence shown here is derived from an EMBL/GenBank/DDBJ whole genome shotgun (WGS) entry which is preliminary data.</text>
</comment>
<name>A0A8S1XNL6_9CILI</name>
<keyword evidence="2" id="KW-1185">Reference proteome</keyword>
<dbReference type="OrthoDB" id="308181at2759"/>
<reference evidence="1" key="1">
    <citation type="submission" date="2021-01" db="EMBL/GenBank/DDBJ databases">
        <authorList>
            <consortium name="Genoscope - CEA"/>
            <person name="William W."/>
        </authorList>
    </citation>
    <scope>NUCLEOTIDE SEQUENCE</scope>
</reference>
<sequence>MKVQSSSNDQVRPYNKVPKLKQEQLINLVYKEEWKINQAADLLNINYATAKNIVQKFKKTHILGKKVKSPESKRCHYKLIGESKSQLYTVNTKWGLVSDCLIEQFQKP</sequence>
<dbReference type="EMBL" id="CAJJDO010000132">
    <property type="protein sequence ID" value="CAD8202830.1"/>
    <property type="molecule type" value="Genomic_DNA"/>
</dbReference>
<dbReference type="AlphaFoldDB" id="A0A8S1XNL6"/>
<gene>
    <name evidence="1" type="ORF">PPENT_87.1.T1320066</name>
</gene>
<evidence type="ECO:0000313" key="2">
    <source>
        <dbReference type="Proteomes" id="UP000689195"/>
    </source>
</evidence>
<proteinExistence type="predicted"/>